<dbReference type="Pfam" id="PF00990">
    <property type="entry name" value="GGDEF"/>
    <property type="match status" value="1"/>
</dbReference>
<dbReference type="InterPro" id="IPR001633">
    <property type="entry name" value="EAL_dom"/>
</dbReference>
<dbReference type="Pfam" id="PF00563">
    <property type="entry name" value="EAL"/>
    <property type="match status" value="1"/>
</dbReference>
<dbReference type="SUPFAM" id="SSF55073">
    <property type="entry name" value="Nucleotide cyclase"/>
    <property type="match status" value="1"/>
</dbReference>
<dbReference type="GeneID" id="43166120"/>
<dbReference type="InterPro" id="IPR035919">
    <property type="entry name" value="EAL_sf"/>
</dbReference>
<dbReference type="PANTHER" id="PTHR44757">
    <property type="entry name" value="DIGUANYLATE CYCLASE DGCP"/>
    <property type="match status" value="1"/>
</dbReference>
<dbReference type="Proteomes" id="UP001326110">
    <property type="component" value="Chromosome"/>
</dbReference>
<proteinExistence type="predicted"/>
<dbReference type="PROSITE" id="PS50883">
    <property type="entry name" value="EAL"/>
    <property type="match status" value="1"/>
</dbReference>
<dbReference type="CDD" id="cd01949">
    <property type="entry name" value="GGDEF"/>
    <property type="match status" value="1"/>
</dbReference>
<dbReference type="InterPro" id="IPR000014">
    <property type="entry name" value="PAS"/>
</dbReference>
<feature type="domain" description="GGDEF" evidence="2">
    <location>
        <begin position="178"/>
        <end position="311"/>
    </location>
</feature>
<dbReference type="CDD" id="cd00130">
    <property type="entry name" value="PAS"/>
    <property type="match status" value="1"/>
</dbReference>
<sequence>MWPHLAVYQHTSDALAVIDGERFVDVNPGALRMFGCAAPALMLGYRLADFSPLQQVSGVLSAPILTALGWRARQSGNLRFDWRCVGRDGREFWVDIMLTSVAHDGRQLLCAVMRETTARHHEQAAIYLALMAGVAVRSRFDARARHLAEHDFLTGLPSRVLLRDRLRQALAAARRNGRLVALLFIDLDRFKGINDALGHQVGDLLLREAAARLVRCVRSVDTVSRQGGDEFVVVLADIGAIDQAAHVAATIRQAMAREFRIESHRLHVSASIGIAIFPADADDIDTLLQHADLAMYHAKTNGRDGFEFFSPDMNRQIHQRAALEDELRQALAQDQFMLAYDAQIDFASGEPLAAEALLRWRHPERGLLLPEDFLDVAEGAGLMVPIGDWVLARACRDAARWRDAGQPLVVAVNLSRTQFMQKNLAHKVAATLSAAQLPPHLLELELTEAVLMHHDGNARATLAALAALGVRLALDDFGTGYSRVGQLRDYALSKLKIDLSFVSGGVDGDVAQAAVVTAIIAIAHSLGLTVLAEGVESAAQFEFLRRQGCDQYQGRYARANGQFDGLDGLLDGSD</sequence>
<dbReference type="SMART" id="SM00052">
    <property type="entry name" value="EAL"/>
    <property type="match status" value="1"/>
</dbReference>
<feature type="domain" description="EAL" evidence="1">
    <location>
        <begin position="320"/>
        <end position="574"/>
    </location>
</feature>
<dbReference type="Pfam" id="PF13188">
    <property type="entry name" value="PAS_8"/>
    <property type="match status" value="1"/>
</dbReference>
<dbReference type="EMBL" id="CP140152">
    <property type="protein sequence ID" value="WQH05311.1"/>
    <property type="molecule type" value="Genomic_DNA"/>
</dbReference>
<dbReference type="InterPro" id="IPR035965">
    <property type="entry name" value="PAS-like_dom_sf"/>
</dbReference>
<gene>
    <name evidence="3" type="ORF">SR858_02970</name>
</gene>
<dbReference type="PANTHER" id="PTHR44757:SF2">
    <property type="entry name" value="BIOFILM ARCHITECTURE MAINTENANCE PROTEIN MBAA"/>
    <property type="match status" value="1"/>
</dbReference>
<dbReference type="NCBIfam" id="TIGR00254">
    <property type="entry name" value="GGDEF"/>
    <property type="match status" value="1"/>
</dbReference>
<dbReference type="CDD" id="cd01948">
    <property type="entry name" value="EAL"/>
    <property type="match status" value="1"/>
</dbReference>
<dbReference type="InterPro" id="IPR029787">
    <property type="entry name" value="Nucleotide_cyclase"/>
</dbReference>
<dbReference type="PROSITE" id="PS50887">
    <property type="entry name" value="GGDEF"/>
    <property type="match status" value="1"/>
</dbReference>
<dbReference type="RefSeq" id="WP_019924595.1">
    <property type="nucleotide sequence ID" value="NZ_CP140152.1"/>
</dbReference>
<evidence type="ECO:0000313" key="3">
    <source>
        <dbReference type="EMBL" id="WQH05311.1"/>
    </source>
</evidence>
<reference evidence="3 4" key="1">
    <citation type="submission" date="2023-11" db="EMBL/GenBank/DDBJ databases">
        <title>MicrobeMod: A computational toolkit for identifying prokaryotic methylation and restriction-modification with nanopore sequencing.</title>
        <authorList>
            <person name="Crits-Christoph A."/>
            <person name="Kang S.C."/>
            <person name="Lee H."/>
            <person name="Ostrov N."/>
        </authorList>
    </citation>
    <scope>NUCLEOTIDE SEQUENCE [LARGE SCALE GENOMIC DNA]</scope>
    <source>
        <strain evidence="3 4">ATCC 25935</strain>
    </source>
</reference>
<keyword evidence="4" id="KW-1185">Reference proteome</keyword>
<evidence type="ECO:0000313" key="4">
    <source>
        <dbReference type="Proteomes" id="UP001326110"/>
    </source>
</evidence>
<dbReference type="Gene3D" id="3.30.450.20">
    <property type="entry name" value="PAS domain"/>
    <property type="match status" value="1"/>
</dbReference>
<organism evidence="3 4">
    <name type="scientific">Duganella zoogloeoides</name>
    <dbReference type="NCBI Taxonomy" id="75659"/>
    <lineage>
        <taxon>Bacteria</taxon>
        <taxon>Pseudomonadati</taxon>
        <taxon>Pseudomonadota</taxon>
        <taxon>Betaproteobacteria</taxon>
        <taxon>Burkholderiales</taxon>
        <taxon>Oxalobacteraceae</taxon>
        <taxon>Telluria group</taxon>
        <taxon>Duganella</taxon>
    </lineage>
</organism>
<dbReference type="InterPro" id="IPR052155">
    <property type="entry name" value="Biofilm_reg_signaling"/>
</dbReference>
<dbReference type="SUPFAM" id="SSF141868">
    <property type="entry name" value="EAL domain-like"/>
    <property type="match status" value="1"/>
</dbReference>
<evidence type="ECO:0000259" key="1">
    <source>
        <dbReference type="PROSITE" id="PS50883"/>
    </source>
</evidence>
<protein>
    <submittedName>
        <fullName evidence="3">EAL domain-containing protein</fullName>
    </submittedName>
</protein>
<accession>A0ABZ0XZV2</accession>
<name>A0ABZ0XZV2_9BURK</name>
<dbReference type="InterPro" id="IPR043128">
    <property type="entry name" value="Rev_trsase/Diguanyl_cyclase"/>
</dbReference>
<evidence type="ECO:0000259" key="2">
    <source>
        <dbReference type="PROSITE" id="PS50887"/>
    </source>
</evidence>
<dbReference type="Gene3D" id="3.20.20.450">
    <property type="entry name" value="EAL domain"/>
    <property type="match status" value="1"/>
</dbReference>
<dbReference type="Gene3D" id="3.30.70.270">
    <property type="match status" value="1"/>
</dbReference>
<dbReference type="SMART" id="SM00267">
    <property type="entry name" value="GGDEF"/>
    <property type="match status" value="1"/>
</dbReference>
<dbReference type="InterPro" id="IPR000160">
    <property type="entry name" value="GGDEF_dom"/>
</dbReference>
<dbReference type="SUPFAM" id="SSF55785">
    <property type="entry name" value="PYP-like sensor domain (PAS domain)"/>
    <property type="match status" value="1"/>
</dbReference>